<dbReference type="InterPro" id="IPR013780">
    <property type="entry name" value="Glyco_hydro_b"/>
</dbReference>
<name>A0A0D2WIP1_CAPO3</name>
<evidence type="ECO:0000256" key="2">
    <source>
        <dbReference type="ARBA" id="ARBA00022801"/>
    </source>
</evidence>
<evidence type="ECO:0000313" key="8">
    <source>
        <dbReference type="EMBL" id="KJE88963.1"/>
    </source>
</evidence>
<dbReference type="Gene3D" id="2.60.40.1180">
    <property type="entry name" value="Golgi alpha-mannosidase II"/>
    <property type="match status" value="1"/>
</dbReference>
<evidence type="ECO:0000259" key="6">
    <source>
        <dbReference type="Pfam" id="PF00150"/>
    </source>
</evidence>
<gene>
    <name evidence="8" type="ORF">CAOG_000530</name>
</gene>
<keyword evidence="3 4" id="KW-0326">Glycosidase</keyword>
<dbReference type="InParanoid" id="A0A0D2WIP1"/>
<evidence type="ECO:0000256" key="3">
    <source>
        <dbReference type="ARBA" id="ARBA00023295"/>
    </source>
</evidence>
<feature type="domain" description="Glycoside hydrolase family 5 C-terminal" evidence="7">
    <location>
        <begin position="416"/>
        <end position="503"/>
    </location>
</feature>
<evidence type="ECO:0000313" key="9">
    <source>
        <dbReference type="Proteomes" id="UP000008743"/>
    </source>
</evidence>
<keyword evidence="2 4" id="KW-0378">Hydrolase</keyword>
<dbReference type="Proteomes" id="UP000008743">
    <property type="component" value="Unassembled WGS sequence"/>
</dbReference>
<evidence type="ECO:0000259" key="7">
    <source>
        <dbReference type="Pfam" id="PF18564"/>
    </source>
</evidence>
<sequence length="509" mass="56122">MRAAVLLLVAAVVALAAAGSPFITVGDHFQFVAPDGRTRIFHGVNVVYKIFPYYPSQGAFDPVTSFNDQDIDNIVNWGFTFVRLGVLWAGVEPAPAQYNQTYLGELRSIVDKLYARGIYTLLDNHQDVLSPKYCGEGVADHLVHPNKYQGTFPFPVTNKPAIDPTTGYPLLADCLKINFADYYFAVEVGEAFQAFYDNTDSLGDKFAAFWQNVTGAFSDHPGVIGFELWNEPWNGDVVANPLLLEPGHADAKNLAPLWEKLHTAIRQVDTEHLVFYENVQSDAFFQSGFTQAPGGAAWANKTVFSYHVYCPDQNGHGDPANPDVCFAFDSAKIVESVHDAQRLKGGMFLTEFGAVAGDAAGVDEISRVTNIADSNLQSWSYWQYKYFNDVTTQSSVESLFLANGTVDAGKIQALTRTYALAVQGKPTRMNFEPTSASFDFSFNLDKSVSNNTEIYASTQYWYPKGVNIEIFPAGAATANYVPANNRIWIVPAANTPTNQTIRVVVTKKY</sequence>
<dbReference type="Pfam" id="PF00150">
    <property type="entry name" value="Cellulase"/>
    <property type="match status" value="1"/>
</dbReference>
<dbReference type="Gene3D" id="3.20.20.80">
    <property type="entry name" value="Glycosidases"/>
    <property type="match status" value="1"/>
</dbReference>
<dbReference type="Pfam" id="PF18564">
    <property type="entry name" value="Glyco_hydro_5_C"/>
    <property type="match status" value="1"/>
</dbReference>
<feature type="domain" description="Glycoside hydrolase family 5" evidence="6">
    <location>
        <begin position="68"/>
        <end position="386"/>
    </location>
</feature>
<evidence type="ECO:0000256" key="1">
    <source>
        <dbReference type="ARBA" id="ARBA00005641"/>
    </source>
</evidence>
<dbReference type="GO" id="GO:0016042">
    <property type="term" value="P:lipid catabolic process"/>
    <property type="evidence" value="ECO:0007669"/>
    <property type="project" value="UniProtKB-ARBA"/>
</dbReference>
<dbReference type="EMBL" id="KE346360">
    <property type="protein sequence ID" value="KJE88963.1"/>
    <property type="molecule type" value="Genomic_DNA"/>
</dbReference>
<dbReference type="RefSeq" id="XP_004365401.1">
    <property type="nucleotide sequence ID" value="XM_004365344.2"/>
</dbReference>
<comment type="similarity">
    <text evidence="1 4">Belongs to the glycosyl hydrolase 5 (cellulase A) family.</text>
</comment>
<proteinExistence type="inferred from homology"/>
<protein>
    <submittedName>
        <fullName evidence="8">Endoglycoceramidase</fullName>
    </submittedName>
</protein>
<evidence type="ECO:0000256" key="5">
    <source>
        <dbReference type="SAM" id="SignalP"/>
    </source>
</evidence>
<feature type="signal peptide" evidence="5">
    <location>
        <begin position="1"/>
        <end position="18"/>
    </location>
</feature>
<dbReference type="InterPro" id="IPR052066">
    <property type="entry name" value="Glycosphingolipid_Hydrolases"/>
</dbReference>
<dbReference type="InterPro" id="IPR041036">
    <property type="entry name" value="GH5_C"/>
</dbReference>
<dbReference type="AlphaFoldDB" id="A0A0D2WIP1"/>
<organism evidence="8 9">
    <name type="scientific">Capsaspora owczarzaki (strain ATCC 30864)</name>
    <dbReference type="NCBI Taxonomy" id="595528"/>
    <lineage>
        <taxon>Eukaryota</taxon>
        <taxon>Filasterea</taxon>
        <taxon>Capsaspora</taxon>
    </lineage>
</organism>
<dbReference type="STRING" id="595528.A0A0D2WIP1"/>
<dbReference type="PhylomeDB" id="A0A0D2WIP1"/>
<keyword evidence="5" id="KW-0732">Signal</keyword>
<accession>A0A0D2WIP1</accession>
<dbReference type="PANTHER" id="PTHR31308">
    <property type="match status" value="1"/>
</dbReference>
<dbReference type="InterPro" id="IPR017853">
    <property type="entry name" value="GH"/>
</dbReference>
<dbReference type="OrthoDB" id="1887033at2759"/>
<dbReference type="PANTHER" id="PTHR31308:SF3">
    <property type="entry name" value="ENDOGLYCOCERAMIDASE"/>
    <property type="match status" value="1"/>
</dbReference>
<dbReference type="InterPro" id="IPR001547">
    <property type="entry name" value="Glyco_hydro_5"/>
</dbReference>
<dbReference type="GO" id="GO:0000272">
    <property type="term" value="P:polysaccharide catabolic process"/>
    <property type="evidence" value="ECO:0007669"/>
    <property type="project" value="InterPro"/>
</dbReference>
<dbReference type="eggNOG" id="ENOG502RS4Q">
    <property type="taxonomic scope" value="Eukaryota"/>
</dbReference>
<feature type="chain" id="PRO_5002266386" evidence="5">
    <location>
        <begin position="19"/>
        <end position="509"/>
    </location>
</feature>
<dbReference type="GO" id="GO:1901136">
    <property type="term" value="P:carbohydrate derivative catabolic process"/>
    <property type="evidence" value="ECO:0007669"/>
    <property type="project" value="UniProtKB-ARBA"/>
</dbReference>
<dbReference type="SUPFAM" id="SSF51445">
    <property type="entry name" value="(Trans)glycosidases"/>
    <property type="match status" value="1"/>
</dbReference>
<evidence type="ECO:0000256" key="4">
    <source>
        <dbReference type="RuleBase" id="RU361153"/>
    </source>
</evidence>
<dbReference type="GO" id="GO:0004553">
    <property type="term" value="F:hydrolase activity, hydrolyzing O-glycosyl compounds"/>
    <property type="evidence" value="ECO:0007669"/>
    <property type="project" value="InterPro"/>
</dbReference>
<keyword evidence="9" id="KW-1185">Reference proteome</keyword>
<reference evidence="9" key="1">
    <citation type="submission" date="2011-02" db="EMBL/GenBank/DDBJ databases">
        <title>The Genome Sequence of Capsaspora owczarzaki ATCC 30864.</title>
        <authorList>
            <person name="Russ C."/>
            <person name="Cuomo C."/>
            <person name="Burger G."/>
            <person name="Gray M.W."/>
            <person name="Holland P.W.H."/>
            <person name="King N."/>
            <person name="Lang F.B.F."/>
            <person name="Roger A.J."/>
            <person name="Ruiz-Trillo I."/>
            <person name="Young S.K."/>
            <person name="Zeng Q."/>
            <person name="Gargeya S."/>
            <person name="Alvarado L."/>
            <person name="Berlin A."/>
            <person name="Chapman S.B."/>
            <person name="Chen Z."/>
            <person name="Freedman E."/>
            <person name="Gellesch M."/>
            <person name="Goldberg J."/>
            <person name="Griggs A."/>
            <person name="Gujja S."/>
            <person name="Heilman E."/>
            <person name="Heiman D."/>
            <person name="Howarth C."/>
            <person name="Mehta T."/>
            <person name="Neiman D."/>
            <person name="Pearson M."/>
            <person name="Roberts A."/>
            <person name="Saif S."/>
            <person name="Shea T."/>
            <person name="Shenoy N."/>
            <person name="Sisk P."/>
            <person name="Stolte C."/>
            <person name="Sykes S."/>
            <person name="White J."/>
            <person name="Yandava C."/>
            <person name="Haas B."/>
            <person name="Nusbaum C."/>
            <person name="Birren B."/>
        </authorList>
    </citation>
    <scope>NUCLEOTIDE SEQUENCE</scope>
    <source>
        <strain evidence="9">ATCC 30864</strain>
    </source>
</reference>
<dbReference type="OMA" id="WSLSYTS"/>